<feature type="transmembrane region" description="Helical" evidence="1">
    <location>
        <begin position="38"/>
        <end position="57"/>
    </location>
</feature>
<organism evidence="2 3">
    <name type="scientific">Cohnella nanjingensis</name>
    <dbReference type="NCBI Taxonomy" id="1387779"/>
    <lineage>
        <taxon>Bacteria</taxon>
        <taxon>Bacillati</taxon>
        <taxon>Bacillota</taxon>
        <taxon>Bacilli</taxon>
        <taxon>Bacillales</taxon>
        <taxon>Paenibacillaceae</taxon>
        <taxon>Cohnella</taxon>
    </lineage>
</organism>
<dbReference type="AlphaFoldDB" id="A0A7X0VE12"/>
<feature type="transmembrane region" description="Helical" evidence="1">
    <location>
        <begin position="69"/>
        <end position="87"/>
    </location>
</feature>
<evidence type="ECO:0000313" key="2">
    <source>
        <dbReference type="EMBL" id="MBB6670537.1"/>
    </source>
</evidence>
<feature type="transmembrane region" description="Helical" evidence="1">
    <location>
        <begin position="93"/>
        <end position="117"/>
    </location>
</feature>
<proteinExistence type="predicted"/>
<dbReference type="EMBL" id="JACJVP010000008">
    <property type="protein sequence ID" value="MBB6670537.1"/>
    <property type="molecule type" value="Genomic_DNA"/>
</dbReference>
<reference evidence="2 3" key="1">
    <citation type="submission" date="2020-08" db="EMBL/GenBank/DDBJ databases">
        <title>Cohnella phylogeny.</title>
        <authorList>
            <person name="Dunlap C."/>
        </authorList>
    </citation>
    <scope>NUCLEOTIDE SEQUENCE [LARGE SCALE GENOMIC DNA]</scope>
    <source>
        <strain evidence="2 3">DSM 28246</strain>
    </source>
</reference>
<evidence type="ECO:0000313" key="3">
    <source>
        <dbReference type="Proteomes" id="UP000547209"/>
    </source>
</evidence>
<dbReference type="InterPro" id="IPR036927">
    <property type="entry name" value="Cyt_c_oxase-like_su1_sf"/>
</dbReference>
<dbReference type="Proteomes" id="UP000547209">
    <property type="component" value="Unassembled WGS sequence"/>
</dbReference>
<keyword evidence="1" id="KW-0472">Membrane</keyword>
<gene>
    <name evidence="2" type="ORF">H7C19_07530</name>
</gene>
<keyword evidence="1" id="KW-1133">Transmembrane helix</keyword>
<evidence type="ECO:0000256" key="1">
    <source>
        <dbReference type="SAM" id="Phobius"/>
    </source>
</evidence>
<comment type="caution">
    <text evidence="2">The sequence shown here is derived from an EMBL/GenBank/DDBJ whole genome shotgun (WGS) entry which is preliminary data.</text>
</comment>
<dbReference type="RefSeq" id="WP_185141975.1">
    <property type="nucleotide sequence ID" value="NZ_JACJVP010000008.1"/>
</dbReference>
<name>A0A7X0VE12_9BACL</name>
<sequence length="120" mass="12853">MGARYIKVSVIYLLIGTVAGLVMGSAQAFEYTSAHAHVNLLGWASLAIIGVIYKAYPEAANTSLAQTQFWLHNFGLPVLVVSMILFANDKESLGIPFAAVGGLLVIASVVLFIVNVFKRL</sequence>
<protein>
    <submittedName>
        <fullName evidence="2">Cytochrome-c oxidase</fullName>
    </submittedName>
</protein>
<accession>A0A7X0VE12</accession>
<keyword evidence="3" id="KW-1185">Reference proteome</keyword>
<dbReference type="SUPFAM" id="SSF81442">
    <property type="entry name" value="Cytochrome c oxidase subunit I-like"/>
    <property type="match status" value="1"/>
</dbReference>
<keyword evidence="1" id="KW-0812">Transmembrane</keyword>
<dbReference type="Gene3D" id="1.20.210.10">
    <property type="entry name" value="Cytochrome c oxidase-like, subunit I domain"/>
    <property type="match status" value="1"/>
</dbReference>